<feature type="transmembrane region" description="Helical" evidence="9">
    <location>
        <begin position="320"/>
        <end position="340"/>
    </location>
</feature>
<evidence type="ECO:0000259" key="11">
    <source>
        <dbReference type="Pfam" id="PF00924"/>
    </source>
</evidence>
<feature type="domain" description="Mechanosensitive ion channel MscS" evidence="11">
    <location>
        <begin position="645"/>
        <end position="711"/>
    </location>
</feature>
<evidence type="ECO:0000256" key="4">
    <source>
        <dbReference type="ARBA" id="ARBA00022692"/>
    </source>
</evidence>
<keyword evidence="3" id="KW-1003">Cell membrane</keyword>
<feature type="transmembrane region" description="Helical" evidence="9">
    <location>
        <begin position="346"/>
        <end position="368"/>
    </location>
</feature>
<accession>A0ABZ2YL09</accession>
<feature type="transmembrane region" description="Helical" evidence="9">
    <location>
        <begin position="629"/>
        <end position="651"/>
    </location>
</feature>
<evidence type="ECO:0000256" key="1">
    <source>
        <dbReference type="ARBA" id="ARBA00004651"/>
    </source>
</evidence>
<dbReference type="InterPro" id="IPR006685">
    <property type="entry name" value="MscS_channel_2nd"/>
</dbReference>
<evidence type="ECO:0000256" key="10">
    <source>
        <dbReference type="SAM" id="SignalP"/>
    </source>
</evidence>
<feature type="chain" id="PRO_5045270471" evidence="10">
    <location>
        <begin position="30"/>
        <end position="831"/>
    </location>
</feature>
<feature type="transmembrane region" description="Helical" evidence="9">
    <location>
        <begin position="460"/>
        <end position="481"/>
    </location>
</feature>
<dbReference type="InterPro" id="IPR049278">
    <property type="entry name" value="MS_channel_C"/>
</dbReference>
<feature type="domain" description="Mechanosensitive ion channel MscS C-terminal" evidence="12">
    <location>
        <begin position="720"/>
        <end position="802"/>
    </location>
</feature>
<evidence type="ECO:0000256" key="5">
    <source>
        <dbReference type="ARBA" id="ARBA00022989"/>
    </source>
</evidence>
<sequence>MQVRTGYPFRFWLPAIFCCLLSVAGYGQHADSLPVHRKDSLLQTIRAMLQKAPAEYAAKYKEHGIANEQDGLMDELLRTIRHTRGFLKTPLDTNAIYHELASVRQRYIIAGDGIFTNTGSLQTERNLTTSYKLIHELLGRVQVYKLQVDAYKKRLVGFRKDFDSIASNPRLYATPADSAEFMHLVRKLYVVGREVDPIDSALSASLRNAQHAKDQLDIMVYDLQSALEQIERYEKELSRQTFDREVGSLGLPPENARPFREILWQSVEKNRLILWFYVRNNLVKIAILLILTAFCIIFLRTLRGKVKVSGLLRDDFNGQLVLRFPVLSAMLIVFSIFQFIFPDPPWVFNCLLWVISSACLTVIFYEFITPYWMRFWWMMWILFLLACGDFLLLQASRPERWFMLALAFGGMLVGGWYLARGRRDELREKWIIYFMYCIVGVELLSAVANLTGRFNLAKALMASGFISVIIAIMFLWTVRLINEALQLASKIYQVPERRMFFVNFAAVGQQAPRFFYFFLIIGWFILFARTFYAFKLITEPVKDFLMSDRTIGSYTFSFFSVLAFFIILILSSIISRIVSFFASDKSGHPAESGGQAGLGSWLLVVRIFIFVLGLLLAFAVAGIPLDRATFVMGALGVGIGFGLQTLVNNLVSGVILAFEKPLNVGDFVEVKGKSGTVKSIGFRSSMLQTLEGGHLVIPNGELLNDELINWNIQTSIRRNELTVGVSYDADLEKVEGVLQSLLKENSHILKTPEPVIWASEFGDSAVLIQVYFWTVGLRPGKVAKSALIFAIHKAFKEQGIVIPFPQRDLHIKRGDAPDEEKRGQVGNDSSD</sequence>
<dbReference type="InterPro" id="IPR052702">
    <property type="entry name" value="MscS-like_channel"/>
</dbReference>
<comment type="subcellular location">
    <subcellularLocation>
        <location evidence="1">Cell membrane</location>
        <topology evidence="1">Multi-pass membrane protein</topology>
    </subcellularLocation>
</comment>
<feature type="transmembrane region" description="Helical" evidence="9">
    <location>
        <begin position="603"/>
        <end position="623"/>
    </location>
</feature>
<evidence type="ECO:0000259" key="12">
    <source>
        <dbReference type="Pfam" id="PF21082"/>
    </source>
</evidence>
<dbReference type="InterPro" id="IPR023408">
    <property type="entry name" value="MscS_beta-dom_sf"/>
</dbReference>
<dbReference type="InterPro" id="IPR011066">
    <property type="entry name" value="MscS_channel_C_sf"/>
</dbReference>
<feature type="transmembrane region" description="Helical" evidence="9">
    <location>
        <begin position="282"/>
        <end position="299"/>
    </location>
</feature>
<keyword evidence="5 9" id="KW-1133">Transmembrane helix</keyword>
<dbReference type="SUPFAM" id="SSF50182">
    <property type="entry name" value="Sm-like ribonucleoproteins"/>
    <property type="match status" value="1"/>
</dbReference>
<dbReference type="Proteomes" id="UP001485459">
    <property type="component" value="Chromosome"/>
</dbReference>
<comment type="similarity">
    <text evidence="2">Belongs to the MscS (TC 1.A.23) family.</text>
</comment>
<keyword evidence="6 9" id="KW-0472">Membrane</keyword>
<dbReference type="RefSeq" id="WP_341835288.1">
    <property type="nucleotide sequence ID" value="NZ_CP149822.1"/>
</dbReference>
<dbReference type="InterPro" id="IPR010920">
    <property type="entry name" value="LSM_dom_sf"/>
</dbReference>
<keyword evidence="10" id="KW-0732">Signal</keyword>
<feature type="transmembrane region" description="Helical" evidence="9">
    <location>
        <begin position="514"/>
        <end position="534"/>
    </location>
</feature>
<dbReference type="EMBL" id="CP149822">
    <property type="protein sequence ID" value="WZN40365.1"/>
    <property type="molecule type" value="Genomic_DNA"/>
</dbReference>
<organism evidence="13 14">
    <name type="scientific">Chitinophaga pollutisoli</name>
    <dbReference type="NCBI Taxonomy" id="3133966"/>
    <lineage>
        <taxon>Bacteria</taxon>
        <taxon>Pseudomonadati</taxon>
        <taxon>Bacteroidota</taxon>
        <taxon>Chitinophagia</taxon>
        <taxon>Chitinophagales</taxon>
        <taxon>Chitinophagaceae</taxon>
        <taxon>Chitinophaga</taxon>
    </lineage>
</organism>
<dbReference type="InterPro" id="IPR011014">
    <property type="entry name" value="MscS_channel_TM-2"/>
</dbReference>
<dbReference type="Gene3D" id="3.30.70.100">
    <property type="match status" value="1"/>
</dbReference>
<keyword evidence="4 9" id="KW-0812">Transmembrane</keyword>
<proteinExistence type="inferred from homology"/>
<feature type="transmembrane region" description="Helical" evidence="9">
    <location>
        <begin position="430"/>
        <end position="448"/>
    </location>
</feature>
<keyword evidence="7" id="KW-0175">Coiled coil</keyword>
<dbReference type="Pfam" id="PF21082">
    <property type="entry name" value="MS_channel_3rd"/>
    <property type="match status" value="1"/>
</dbReference>
<dbReference type="Pfam" id="PF00924">
    <property type="entry name" value="MS_channel_2nd"/>
    <property type="match status" value="1"/>
</dbReference>
<feature type="transmembrane region" description="Helical" evidence="9">
    <location>
        <begin position="375"/>
        <end position="395"/>
    </location>
</feature>
<reference evidence="14" key="1">
    <citation type="submission" date="2024-03" db="EMBL/GenBank/DDBJ databases">
        <title>Chitinophaga horti sp. nov., isolated from garden soil.</title>
        <authorList>
            <person name="Lee D.S."/>
            <person name="Han D.M."/>
            <person name="Baek J.H."/>
            <person name="Choi D.G."/>
            <person name="Jeon J.H."/>
            <person name="Jeon C.O."/>
        </authorList>
    </citation>
    <scope>NUCLEOTIDE SEQUENCE [LARGE SCALE GENOMIC DNA]</scope>
    <source>
        <strain evidence="14">GPA1</strain>
    </source>
</reference>
<keyword evidence="14" id="KW-1185">Reference proteome</keyword>
<feature type="coiled-coil region" evidence="7">
    <location>
        <begin position="216"/>
        <end position="243"/>
    </location>
</feature>
<evidence type="ECO:0000256" key="8">
    <source>
        <dbReference type="SAM" id="MobiDB-lite"/>
    </source>
</evidence>
<dbReference type="Gene3D" id="1.10.287.1260">
    <property type="match status" value="1"/>
</dbReference>
<dbReference type="PANTHER" id="PTHR30347:SF1">
    <property type="entry name" value="MECHANOSENSITIVE CHANNEL MSCK"/>
    <property type="match status" value="1"/>
</dbReference>
<evidence type="ECO:0000256" key="3">
    <source>
        <dbReference type="ARBA" id="ARBA00022475"/>
    </source>
</evidence>
<protein>
    <submittedName>
        <fullName evidence="13">Mechanosensitive ion channel domain-containing protein</fullName>
    </submittedName>
</protein>
<evidence type="ECO:0000256" key="2">
    <source>
        <dbReference type="ARBA" id="ARBA00008017"/>
    </source>
</evidence>
<evidence type="ECO:0000256" key="9">
    <source>
        <dbReference type="SAM" id="Phobius"/>
    </source>
</evidence>
<feature type="region of interest" description="Disordered" evidence="8">
    <location>
        <begin position="811"/>
        <end position="831"/>
    </location>
</feature>
<evidence type="ECO:0000313" key="13">
    <source>
        <dbReference type="EMBL" id="WZN40365.1"/>
    </source>
</evidence>
<feature type="compositionally biased region" description="Basic and acidic residues" evidence="8">
    <location>
        <begin position="811"/>
        <end position="823"/>
    </location>
</feature>
<evidence type="ECO:0000313" key="14">
    <source>
        <dbReference type="Proteomes" id="UP001485459"/>
    </source>
</evidence>
<dbReference type="Gene3D" id="2.30.30.60">
    <property type="match status" value="1"/>
</dbReference>
<dbReference type="SUPFAM" id="SSF82689">
    <property type="entry name" value="Mechanosensitive channel protein MscS (YggB), C-terminal domain"/>
    <property type="match status" value="1"/>
</dbReference>
<feature type="signal peptide" evidence="10">
    <location>
        <begin position="1"/>
        <end position="29"/>
    </location>
</feature>
<feature type="transmembrane region" description="Helical" evidence="9">
    <location>
        <begin position="401"/>
        <end position="418"/>
    </location>
</feature>
<dbReference type="SUPFAM" id="SSF82861">
    <property type="entry name" value="Mechanosensitive channel protein MscS (YggB), transmembrane region"/>
    <property type="match status" value="1"/>
</dbReference>
<feature type="transmembrane region" description="Helical" evidence="9">
    <location>
        <begin position="554"/>
        <end position="582"/>
    </location>
</feature>
<evidence type="ECO:0000256" key="7">
    <source>
        <dbReference type="SAM" id="Coils"/>
    </source>
</evidence>
<gene>
    <name evidence="13" type="ORF">WJU16_20570</name>
</gene>
<evidence type="ECO:0000256" key="6">
    <source>
        <dbReference type="ARBA" id="ARBA00023136"/>
    </source>
</evidence>
<name>A0ABZ2YL09_9BACT</name>
<dbReference type="PANTHER" id="PTHR30347">
    <property type="entry name" value="POTASSIUM CHANNEL RELATED"/>
    <property type="match status" value="1"/>
</dbReference>